<keyword evidence="15" id="KW-1185">Reference proteome</keyword>
<gene>
    <name evidence="14" type="ORF">LSCM1_01286</name>
</gene>
<sequence length="486" mass="54012">MIRGSSSRRLPITERRSVTTMLTFVALVCAALALLCRYRKRCYASNTVGFLHAAAGAGGGGERVLWVALDGLQHADAAKGIGRQYVVFTSEYTPESPSSTVSSDQHLLSLVEKQFSIRLLRPVHFIYLRPALSRWLSGDAYPHLTILLQTFWGGAALFYEVAVVHAVTPIVIETVGVPFVYPLLRLLAGCTVISYTHYPVVSSAMMERVRNGKVGHTSSQNMARNPALRCAKVIYYQIFALLYRCMGQFPSVVLTNSSWTQNHMQSLFWPRTCIRLYAPCDVARFSAESRPPALRSNRIVSVGQFRPEKNHMLQLSAFHAALPQLPGDAKLIMIGGARNAEDQRRVAQLHLRAKELGIEQRVEIRVNPAAAEVRAELGRCVIGLHTMRDEHFGIVLLEYLAAGCIALGHRSGGVELDIINSPDLGFLAVTAKEYAAAIVDICEMRLRDPERYAQFQGRGSEHVKSFDDSNFRTRFVELVSKYVYAG</sequence>
<dbReference type="OrthoDB" id="2276068at2759"/>
<comment type="pathway">
    <text evidence="2">Protein modification; protein glycosylation.</text>
</comment>
<dbReference type="GeneID" id="92511420"/>
<dbReference type="Proteomes" id="UP000673552">
    <property type="component" value="Unassembled WGS sequence"/>
</dbReference>
<dbReference type="InterPro" id="IPR001296">
    <property type="entry name" value="Glyco_trans_1"/>
</dbReference>
<evidence type="ECO:0000313" key="14">
    <source>
        <dbReference type="EMBL" id="KAG5467105.1"/>
    </source>
</evidence>
<feature type="domain" description="ALG11 mannosyltransferase N-terminal" evidence="13">
    <location>
        <begin position="46"/>
        <end position="268"/>
    </location>
</feature>
<dbReference type="GO" id="GO:0005789">
    <property type="term" value="C:endoplasmic reticulum membrane"/>
    <property type="evidence" value="ECO:0007669"/>
    <property type="project" value="UniProtKB-SubCell"/>
</dbReference>
<evidence type="ECO:0000256" key="10">
    <source>
        <dbReference type="ARBA" id="ARBA00023136"/>
    </source>
</evidence>
<reference evidence="15" key="2">
    <citation type="journal article" date="2021" name="Sci. Data">
        <title>Chromosome-scale genome sequencing, assembly and annotation of six genomes from subfamily Leishmaniinae.</title>
        <authorList>
            <person name="Almutairi H."/>
            <person name="Urbaniak M.D."/>
            <person name="Bates M.D."/>
            <person name="Jariyapan N."/>
            <person name="Kwakye-Nuako G."/>
            <person name="Thomaz Soccol V."/>
            <person name="Al-Salem W.S."/>
            <person name="Dillon R.J."/>
            <person name="Bates P.A."/>
            <person name="Gatherer D."/>
        </authorList>
    </citation>
    <scope>NUCLEOTIDE SEQUENCE [LARGE SCALE GENOMIC DNA]</scope>
</reference>
<dbReference type="EMBL" id="JAFEUZ010000035">
    <property type="protein sequence ID" value="KAG5467105.1"/>
    <property type="molecule type" value="Genomic_DNA"/>
</dbReference>
<organism evidence="14 15">
    <name type="scientific">Leishmania martiniquensis</name>
    <dbReference type="NCBI Taxonomy" id="1580590"/>
    <lineage>
        <taxon>Eukaryota</taxon>
        <taxon>Discoba</taxon>
        <taxon>Euglenozoa</taxon>
        <taxon>Kinetoplastea</taxon>
        <taxon>Metakinetoplastina</taxon>
        <taxon>Trypanosomatida</taxon>
        <taxon>Trypanosomatidae</taxon>
        <taxon>Leishmaniinae</taxon>
        <taxon>Leishmania</taxon>
    </lineage>
</organism>
<evidence type="ECO:0000256" key="4">
    <source>
        <dbReference type="ARBA" id="ARBA00022018"/>
    </source>
</evidence>
<dbReference type="InterPro" id="IPR031814">
    <property type="entry name" value="ALG11_N"/>
</dbReference>
<proteinExistence type="predicted"/>
<protein>
    <recommendedName>
        <fullName evidence="4">GDP-Man:Man(3)GlcNAc(2)-PP-Dol alpha-1,2-mannosyltransferase</fullName>
        <ecNumber evidence="3">2.4.1.131</ecNumber>
    </recommendedName>
</protein>
<accession>A0A836KDS2</accession>
<comment type="subcellular location">
    <subcellularLocation>
        <location evidence="1">Endoplasmic reticulum membrane</location>
        <topology evidence="1">Single-pass membrane protein</topology>
    </subcellularLocation>
</comment>
<evidence type="ECO:0000256" key="6">
    <source>
        <dbReference type="ARBA" id="ARBA00022679"/>
    </source>
</evidence>
<comment type="catalytic activity">
    <reaction evidence="11">
        <text>an alpha-D-Man-(1-&gt;3)-[alpha-D-Man-(1-&gt;6)]-beta-D-Man-(1-&gt;4)-beta-D-GlcNAc-(1-&gt;4)-alpha-D-GlcNAc-diphospho-di-trans,poly-cis-dolichol + 2 GDP-alpha-D-mannose = an alpha-D-Man-(1-&gt;2)-alpha-D-Man-(1-&gt;2)-alpha-D-Man-(1-&gt;3)-[alpha-D-Man-(1-&gt;6)]-beta-D-Man-(1-&gt;4)-beta-D-GlcNAc-(1-&gt;4)-alpha-D-GlcNAc-diphospho-di-trans,poly-cis-dolichol + 2 GDP + 2 H(+)</text>
        <dbReference type="Rhea" id="RHEA:29523"/>
        <dbReference type="Rhea" id="RHEA-COMP:19515"/>
        <dbReference type="Rhea" id="RHEA-COMP:19516"/>
        <dbReference type="ChEBI" id="CHEBI:15378"/>
        <dbReference type="ChEBI" id="CHEBI:57527"/>
        <dbReference type="ChEBI" id="CHEBI:58189"/>
        <dbReference type="ChEBI" id="CHEBI:132511"/>
        <dbReference type="ChEBI" id="CHEBI:132515"/>
        <dbReference type="EC" id="2.4.1.131"/>
    </reaction>
    <physiologicalReaction direction="left-to-right" evidence="11">
        <dbReference type="Rhea" id="RHEA:29524"/>
    </physiologicalReaction>
</comment>
<evidence type="ECO:0000256" key="7">
    <source>
        <dbReference type="ARBA" id="ARBA00022692"/>
    </source>
</evidence>
<evidence type="ECO:0000256" key="3">
    <source>
        <dbReference type="ARBA" id="ARBA00012645"/>
    </source>
</evidence>
<dbReference type="AlphaFoldDB" id="A0A836KDS2"/>
<keyword evidence="5" id="KW-0328">Glycosyltransferase</keyword>
<reference evidence="15" key="1">
    <citation type="journal article" date="2021" name="Microbiol. Resour. Announc.">
        <title>LGAAP: Leishmaniinae Genome Assembly and Annotation Pipeline.</title>
        <authorList>
            <person name="Almutairi H."/>
            <person name="Urbaniak M.D."/>
            <person name="Bates M.D."/>
            <person name="Jariyapan N."/>
            <person name="Kwakye-Nuako G."/>
            <person name="Thomaz-Soccol V."/>
            <person name="Al-Salem W.S."/>
            <person name="Dillon R.J."/>
            <person name="Bates P.A."/>
            <person name="Gatherer D."/>
        </authorList>
    </citation>
    <scope>NUCLEOTIDE SEQUENCE [LARGE SCALE GENOMIC DNA]</scope>
</reference>
<keyword evidence="10" id="KW-0472">Membrane</keyword>
<dbReference type="Pfam" id="PF15924">
    <property type="entry name" value="ALG11_N"/>
    <property type="match status" value="1"/>
</dbReference>
<evidence type="ECO:0000256" key="11">
    <source>
        <dbReference type="ARBA" id="ARBA00045065"/>
    </source>
</evidence>
<dbReference type="PANTHER" id="PTHR45919">
    <property type="entry name" value="GDP-MAN:MAN(3)GLCNAC(2)-PP-DOL ALPHA-1,2-MANNOSYLTRANSFERASE"/>
    <property type="match status" value="1"/>
</dbReference>
<evidence type="ECO:0000256" key="8">
    <source>
        <dbReference type="ARBA" id="ARBA00022824"/>
    </source>
</evidence>
<evidence type="ECO:0000313" key="15">
    <source>
        <dbReference type="Proteomes" id="UP000673552"/>
    </source>
</evidence>
<dbReference type="GO" id="GO:0006487">
    <property type="term" value="P:protein N-linked glycosylation"/>
    <property type="evidence" value="ECO:0007669"/>
    <property type="project" value="TreeGrafter"/>
</dbReference>
<comment type="caution">
    <text evidence="14">The sequence shown here is derived from an EMBL/GenBank/DDBJ whole genome shotgun (WGS) entry which is preliminary data.</text>
</comment>
<dbReference type="EC" id="2.4.1.131" evidence="3"/>
<keyword evidence="6" id="KW-0808">Transferase</keyword>
<evidence type="ECO:0000259" key="13">
    <source>
        <dbReference type="Pfam" id="PF15924"/>
    </source>
</evidence>
<keyword evidence="8" id="KW-0256">Endoplasmic reticulum</keyword>
<keyword evidence="9" id="KW-1133">Transmembrane helix</keyword>
<keyword evidence="7" id="KW-0812">Transmembrane</keyword>
<dbReference type="FunFam" id="3.40.50.2000:FF:000256">
    <property type="entry name" value="GDP-Man:Man(3)GlcNAc(2)-PP-Dol alpha-1,2-mannosyltransferase"/>
    <property type="match status" value="1"/>
</dbReference>
<name>A0A836KDS2_9TRYP</name>
<evidence type="ECO:0000256" key="2">
    <source>
        <dbReference type="ARBA" id="ARBA00004922"/>
    </source>
</evidence>
<evidence type="ECO:0000256" key="1">
    <source>
        <dbReference type="ARBA" id="ARBA00004389"/>
    </source>
</evidence>
<dbReference type="KEGG" id="lmat:92511420"/>
<dbReference type="SUPFAM" id="SSF53756">
    <property type="entry name" value="UDP-Glycosyltransferase/glycogen phosphorylase"/>
    <property type="match status" value="1"/>
</dbReference>
<dbReference type="InterPro" id="IPR038013">
    <property type="entry name" value="ALG11"/>
</dbReference>
<evidence type="ECO:0000256" key="9">
    <source>
        <dbReference type="ARBA" id="ARBA00022989"/>
    </source>
</evidence>
<dbReference type="GO" id="GO:0004377">
    <property type="term" value="F:GDP-Man:Man(3)GlcNAc(2)-PP-Dol alpha-1,2-mannosyltransferase activity"/>
    <property type="evidence" value="ECO:0007669"/>
    <property type="project" value="UniProtKB-EC"/>
</dbReference>
<dbReference type="Pfam" id="PF00534">
    <property type="entry name" value="Glycos_transf_1"/>
    <property type="match status" value="1"/>
</dbReference>
<dbReference type="Gene3D" id="3.40.50.2000">
    <property type="entry name" value="Glycogen Phosphorylase B"/>
    <property type="match status" value="1"/>
</dbReference>
<evidence type="ECO:0000259" key="12">
    <source>
        <dbReference type="Pfam" id="PF00534"/>
    </source>
</evidence>
<evidence type="ECO:0000256" key="5">
    <source>
        <dbReference type="ARBA" id="ARBA00022676"/>
    </source>
</evidence>
<feature type="domain" description="Glycosyl transferase family 1" evidence="12">
    <location>
        <begin position="294"/>
        <end position="452"/>
    </location>
</feature>
<dbReference type="RefSeq" id="XP_067175013.1">
    <property type="nucleotide sequence ID" value="XM_067318908.1"/>
</dbReference>
<dbReference type="PANTHER" id="PTHR45919:SF1">
    <property type="entry name" value="GDP-MAN:MAN(3)GLCNAC(2)-PP-DOL ALPHA-1,2-MANNOSYLTRANSFERASE"/>
    <property type="match status" value="1"/>
</dbReference>